<sequence>MEKNGIGTDASIPVHINNICERNYVQVQAGRRLAPTALGISLIRGYQCIDLDLCLPDIQSFIEQQITLVAKGQADHSLVVQHVIQQFKGKFSYFVKQVFLCVSLSAPVSGGWCFIGIWSDAGVIMCHGCGAVVWTRVRRRGASLWTPPVRPMYLVRDMTGTGLSSAGSSGDTTLAMDSGALLWILILFWLIAEACYISTVLYPAPALYFFASLFQFPTSARHWEGGFTRWFIGAINGVLEFGIITSFKALVVVASSDLHRDVLLKANFGVFPTVLTDFLQNIELCFYLKLK</sequence>
<gene>
    <name evidence="1" type="ORF">LOK49_LG04G02874</name>
</gene>
<proteinExistence type="predicted"/>
<name>A0ACC0HVY8_9ERIC</name>
<protein>
    <submittedName>
        <fullName evidence="1">DNA topoisomerase 3-beta</fullName>
    </submittedName>
</protein>
<dbReference type="Proteomes" id="UP001060215">
    <property type="component" value="Chromosome 2"/>
</dbReference>
<keyword evidence="2" id="KW-1185">Reference proteome</keyword>
<organism evidence="1 2">
    <name type="scientific">Camellia lanceoleosa</name>
    <dbReference type="NCBI Taxonomy" id="1840588"/>
    <lineage>
        <taxon>Eukaryota</taxon>
        <taxon>Viridiplantae</taxon>
        <taxon>Streptophyta</taxon>
        <taxon>Embryophyta</taxon>
        <taxon>Tracheophyta</taxon>
        <taxon>Spermatophyta</taxon>
        <taxon>Magnoliopsida</taxon>
        <taxon>eudicotyledons</taxon>
        <taxon>Gunneridae</taxon>
        <taxon>Pentapetalae</taxon>
        <taxon>asterids</taxon>
        <taxon>Ericales</taxon>
        <taxon>Theaceae</taxon>
        <taxon>Camellia</taxon>
    </lineage>
</organism>
<evidence type="ECO:0000313" key="2">
    <source>
        <dbReference type="Proteomes" id="UP001060215"/>
    </source>
</evidence>
<reference evidence="1 2" key="1">
    <citation type="journal article" date="2022" name="Plant J.">
        <title>Chromosome-level genome of Camellia lanceoleosa provides a valuable resource for understanding genome evolution and self-incompatibility.</title>
        <authorList>
            <person name="Gong W."/>
            <person name="Xiao S."/>
            <person name="Wang L."/>
            <person name="Liao Z."/>
            <person name="Chang Y."/>
            <person name="Mo W."/>
            <person name="Hu G."/>
            <person name="Li W."/>
            <person name="Zhao G."/>
            <person name="Zhu H."/>
            <person name="Hu X."/>
            <person name="Ji K."/>
            <person name="Xiang X."/>
            <person name="Song Q."/>
            <person name="Yuan D."/>
            <person name="Jin S."/>
            <person name="Zhang L."/>
        </authorList>
    </citation>
    <scope>NUCLEOTIDE SEQUENCE [LARGE SCALE GENOMIC DNA]</scope>
    <source>
        <strain evidence="1">SQ_2022a</strain>
    </source>
</reference>
<accession>A0ACC0HVY8</accession>
<comment type="caution">
    <text evidence="1">The sequence shown here is derived from an EMBL/GenBank/DDBJ whole genome shotgun (WGS) entry which is preliminary data.</text>
</comment>
<dbReference type="EMBL" id="CM045759">
    <property type="protein sequence ID" value="KAI8016899.1"/>
    <property type="molecule type" value="Genomic_DNA"/>
</dbReference>
<evidence type="ECO:0000313" key="1">
    <source>
        <dbReference type="EMBL" id="KAI8016899.1"/>
    </source>
</evidence>